<dbReference type="InterPro" id="IPR032710">
    <property type="entry name" value="NTF2-like_dom_sf"/>
</dbReference>
<dbReference type="Gene3D" id="3.10.450.50">
    <property type="match status" value="1"/>
</dbReference>
<accession>A0A1G7CR77</accession>
<keyword evidence="3" id="KW-1185">Reference proteome</keyword>
<dbReference type="PIRSF" id="PIRSF030561">
    <property type="entry name" value="UCP030561"/>
    <property type="match status" value="1"/>
</dbReference>
<dbReference type="AlphaFoldDB" id="A0A1G7CR77"/>
<name>A0A1G7CR77_9PROT</name>
<dbReference type="InterPro" id="IPR037401">
    <property type="entry name" value="SnoaL-like"/>
</dbReference>
<feature type="domain" description="SnoaL-like" evidence="1">
    <location>
        <begin position="8"/>
        <end position="105"/>
    </location>
</feature>
<dbReference type="InterPro" id="IPR008317">
    <property type="entry name" value="UCP030561"/>
</dbReference>
<dbReference type="Proteomes" id="UP000183685">
    <property type="component" value="Unassembled WGS sequence"/>
</dbReference>
<gene>
    <name evidence="2" type="ORF">SAMN04488071_2905</name>
</gene>
<evidence type="ECO:0000313" key="2">
    <source>
        <dbReference type="EMBL" id="SDE41731.1"/>
    </source>
</evidence>
<sequence>MMTPAELVQEQLEAYNARDLTRFLACFSDDVCVYRPPLGEPVIAGKAAFGDFYARERFVHEGLRAELVNRFVLGSKVFDHELIHGIADEPIEMAVCFVVKGGLIRQVMGFSPD</sequence>
<dbReference type="EMBL" id="FNAK01000006">
    <property type="protein sequence ID" value="SDE41731.1"/>
    <property type="molecule type" value="Genomic_DNA"/>
</dbReference>
<proteinExistence type="predicted"/>
<protein>
    <recommendedName>
        <fullName evidence="1">SnoaL-like domain-containing protein</fullName>
    </recommendedName>
</protein>
<dbReference type="Pfam" id="PF12680">
    <property type="entry name" value="SnoaL_2"/>
    <property type="match status" value="1"/>
</dbReference>
<dbReference type="SUPFAM" id="SSF54427">
    <property type="entry name" value="NTF2-like"/>
    <property type="match status" value="1"/>
</dbReference>
<dbReference type="RefSeq" id="WP_241493406.1">
    <property type="nucleotide sequence ID" value="NZ_FNAK01000006.1"/>
</dbReference>
<evidence type="ECO:0000259" key="1">
    <source>
        <dbReference type="Pfam" id="PF12680"/>
    </source>
</evidence>
<dbReference type="STRING" id="637679.GCA_001550055_03016"/>
<evidence type="ECO:0000313" key="3">
    <source>
        <dbReference type="Proteomes" id="UP000183685"/>
    </source>
</evidence>
<organism evidence="2 3">
    <name type="scientific">Kordiimonas lacus</name>
    <dbReference type="NCBI Taxonomy" id="637679"/>
    <lineage>
        <taxon>Bacteria</taxon>
        <taxon>Pseudomonadati</taxon>
        <taxon>Pseudomonadota</taxon>
        <taxon>Alphaproteobacteria</taxon>
        <taxon>Kordiimonadales</taxon>
        <taxon>Kordiimonadaceae</taxon>
        <taxon>Kordiimonas</taxon>
    </lineage>
</organism>
<reference evidence="2 3" key="1">
    <citation type="submission" date="2016-10" db="EMBL/GenBank/DDBJ databases">
        <authorList>
            <person name="de Groot N.N."/>
        </authorList>
    </citation>
    <scope>NUCLEOTIDE SEQUENCE [LARGE SCALE GENOMIC DNA]</scope>
    <source>
        <strain evidence="2 3">CGMCC 1.9109</strain>
    </source>
</reference>